<protein>
    <submittedName>
        <fullName evidence="4">Chaoptin like protein</fullName>
    </submittedName>
</protein>
<comment type="caution">
    <text evidence="4">The sequence shown here is derived from an EMBL/GenBank/DDBJ whole genome shotgun (WGS) entry which is preliminary data.</text>
</comment>
<organism evidence="4 5">
    <name type="scientific">Argiope bruennichi</name>
    <name type="common">Wasp spider</name>
    <name type="synonym">Aranea bruennichi</name>
    <dbReference type="NCBI Taxonomy" id="94029"/>
    <lineage>
        <taxon>Eukaryota</taxon>
        <taxon>Metazoa</taxon>
        <taxon>Ecdysozoa</taxon>
        <taxon>Arthropoda</taxon>
        <taxon>Chelicerata</taxon>
        <taxon>Arachnida</taxon>
        <taxon>Araneae</taxon>
        <taxon>Araneomorphae</taxon>
        <taxon>Entelegynae</taxon>
        <taxon>Araneoidea</taxon>
        <taxon>Araneidae</taxon>
        <taxon>Argiope</taxon>
    </lineage>
</organism>
<dbReference type="PROSITE" id="PS51450">
    <property type="entry name" value="LRR"/>
    <property type="match status" value="1"/>
</dbReference>
<dbReference type="Proteomes" id="UP000807504">
    <property type="component" value="Unassembled WGS sequence"/>
</dbReference>
<keyword evidence="2" id="KW-0732">Signal</keyword>
<dbReference type="PANTHER" id="PTHR24369">
    <property type="entry name" value="ANTIGEN BSP, PUTATIVE-RELATED"/>
    <property type="match status" value="1"/>
</dbReference>
<dbReference type="AlphaFoldDB" id="A0A8T0G3V6"/>
<sequence length="324" mass="36706">MSATCPDSSKLPFSCQCFDFIGGGVEIELACSGASLEELIEALQFIDSSARLQVQLNRMSLQTLPSRIFVGWNVVKLEIAECDLVSLAEQTDQPSKLDLSHLRRLRELDLSFNAITELSNDWFSRGPDTLSDLVLSNNGIEKLGDWAFANLINIRLLWLDGNRFGPIKRSMLPNPALWLENLQLDNNAFSFVPEDMFSKMPALTDISLVNNGILHLPETTYESIWSQLMTFDIRENPIECDSHIEWIIEAESDVDVSVDKFTSVARVGVRVAHGTLFKTLEEGPCRLKSHDILPDRPNYRPIRTDWQQATVDSRRQRVFFRSQG</sequence>
<evidence type="ECO:0000313" key="5">
    <source>
        <dbReference type="Proteomes" id="UP000807504"/>
    </source>
</evidence>
<gene>
    <name evidence="4" type="ORF">HNY73_001083</name>
</gene>
<dbReference type="PANTHER" id="PTHR24369:SF210">
    <property type="entry name" value="CHAOPTIN-RELATED"/>
    <property type="match status" value="1"/>
</dbReference>
<dbReference type="SUPFAM" id="SSF52058">
    <property type="entry name" value="L domain-like"/>
    <property type="match status" value="1"/>
</dbReference>
<evidence type="ECO:0000256" key="1">
    <source>
        <dbReference type="ARBA" id="ARBA00022614"/>
    </source>
</evidence>
<dbReference type="Gene3D" id="3.80.10.10">
    <property type="entry name" value="Ribonuclease Inhibitor"/>
    <property type="match status" value="1"/>
</dbReference>
<keyword evidence="5" id="KW-1185">Reference proteome</keyword>
<dbReference type="EMBL" id="JABXBU010000001">
    <property type="protein sequence ID" value="KAF8796740.1"/>
    <property type="molecule type" value="Genomic_DNA"/>
</dbReference>
<dbReference type="SMART" id="SM00369">
    <property type="entry name" value="LRR_TYP"/>
    <property type="match status" value="4"/>
</dbReference>
<dbReference type="InterPro" id="IPR050541">
    <property type="entry name" value="LRR_TM_domain-containing"/>
</dbReference>
<dbReference type="InterPro" id="IPR032675">
    <property type="entry name" value="LRR_dom_sf"/>
</dbReference>
<dbReference type="GO" id="GO:0005886">
    <property type="term" value="C:plasma membrane"/>
    <property type="evidence" value="ECO:0007669"/>
    <property type="project" value="TreeGrafter"/>
</dbReference>
<evidence type="ECO:0000256" key="3">
    <source>
        <dbReference type="ARBA" id="ARBA00022737"/>
    </source>
</evidence>
<accession>A0A8T0G3V6</accession>
<reference evidence="4" key="1">
    <citation type="journal article" date="2020" name="bioRxiv">
        <title>Chromosome-level reference genome of the European wasp spider Argiope bruennichi: a resource for studies on range expansion and evolutionary adaptation.</title>
        <authorList>
            <person name="Sheffer M.M."/>
            <person name="Hoppe A."/>
            <person name="Krehenwinkel H."/>
            <person name="Uhl G."/>
            <person name="Kuss A.W."/>
            <person name="Jensen L."/>
            <person name="Jensen C."/>
            <person name="Gillespie R.G."/>
            <person name="Hoff K.J."/>
            <person name="Prost S."/>
        </authorList>
    </citation>
    <scope>NUCLEOTIDE SEQUENCE</scope>
</reference>
<reference evidence="4" key="2">
    <citation type="submission" date="2020-06" db="EMBL/GenBank/DDBJ databases">
        <authorList>
            <person name="Sheffer M."/>
        </authorList>
    </citation>
    <scope>NUCLEOTIDE SEQUENCE</scope>
</reference>
<name>A0A8T0G3V6_ARGBR</name>
<proteinExistence type="predicted"/>
<dbReference type="InterPro" id="IPR003591">
    <property type="entry name" value="Leu-rich_rpt_typical-subtyp"/>
</dbReference>
<dbReference type="Pfam" id="PF13855">
    <property type="entry name" value="LRR_8"/>
    <property type="match status" value="1"/>
</dbReference>
<evidence type="ECO:0000256" key="2">
    <source>
        <dbReference type="ARBA" id="ARBA00022729"/>
    </source>
</evidence>
<evidence type="ECO:0000313" key="4">
    <source>
        <dbReference type="EMBL" id="KAF8796740.1"/>
    </source>
</evidence>
<dbReference type="InterPro" id="IPR001611">
    <property type="entry name" value="Leu-rich_rpt"/>
</dbReference>
<keyword evidence="3" id="KW-0677">Repeat</keyword>
<keyword evidence="1" id="KW-0433">Leucine-rich repeat</keyword>